<dbReference type="RefSeq" id="WP_013604777.1">
    <property type="nucleotide sequence ID" value="NC_015151.1"/>
</dbReference>
<sequence>MVKWLDELKLRARELAQKIPYQQIKDSPSIKYYTDWGAFEKCIDPTMEIHHAPLTTNIPYEPNIVSVNGGIGITKIPRGTHVISINELGEELGKLLFRSIDISESRAIARHVANLVDGAYVEINEDLNEPLRIGIITSTEKPMLLPTHYTVLVNDGVTASLGLFTIGSGGCPSTTVEVYLGRGSKLNVLFTDIHEQVPAYALIKVIAGEESSINARSLIMGGSMNHHREDYLLQGRKSNLNHLGLEIGYGASRIDYQINAVHTGEYGTSYSRVLGIARDKSFIIHRALGRIMNSARWSDTSVEGKVFVMNEGAYAASVPIIMVDTGDVNGARHSAADASPDEDQVNYLRLRGISKDEVTDLIIHEVVSQFIESLPREYAVDAEAIRSLIMSKIVIKD</sequence>
<dbReference type="PANTHER" id="PTHR43575">
    <property type="entry name" value="PROTEIN ABCI7, CHLOROPLASTIC"/>
    <property type="match status" value="1"/>
</dbReference>
<evidence type="ECO:0000259" key="1">
    <source>
        <dbReference type="Pfam" id="PF01458"/>
    </source>
</evidence>
<reference evidence="2 3" key="1">
    <citation type="journal article" date="2011" name="J. Bacteriol.">
        <title>Complete genome sequence of 'Vulcanisaeta moutnovskia' strain 768-28, a novel member of the hyperthermophilic crenarchaeal genus vulcanisaeta.</title>
        <authorList>
            <person name="Gumerov V.M."/>
            <person name="Mardanov A.V."/>
            <person name="Beletsky A.V."/>
            <person name="Prokofeva M.I."/>
            <person name="Bonch-Osmolovskaya E.A."/>
            <person name="Ravin N.V."/>
            <person name="Skryabin K.G."/>
        </authorList>
    </citation>
    <scope>NUCLEOTIDE SEQUENCE [LARGE SCALE GENOMIC DNA]</scope>
    <source>
        <strain evidence="2 3">768-28</strain>
    </source>
</reference>
<accession>F0QT26</accession>
<protein>
    <submittedName>
        <fullName evidence="2">SufBD protein</fullName>
    </submittedName>
</protein>
<dbReference type="Proteomes" id="UP000007485">
    <property type="component" value="Chromosome"/>
</dbReference>
<organism evidence="2 3">
    <name type="scientific">Vulcanisaeta moutnovskia (strain 768-28)</name>
    <dbReference type="NCBI Taxonomy" id="985053"/>
    <lineage>
        <taxon>Archaea</taxon>
        <taxon>Thermoproteota</taxon>
        <taxon>Thermoprotei</taxon>
        <taxon>Thermoproteales</taxon>
        <taxon>Thermoproteaceae</taxon>
        <taxon>Vulcanisaeta</taxon>
    </lineage>
</organism>
<evidence type="ECO:0000313" key="2">
    <source>
        <dbReference type="EMBL" id="ADY01615.1"/>
    </source>
</evidence>
<dbReference type="GO" id="GO:0016226">
    <property type="term" value="P:iron-sulfur cluster assembly"/>
    <property type="evidence" value="ECO:0007669"/>
    <property type="project" value="InterPro"/>
</dbReference>
<dbReference type="PANTHER" id="PTHR43575:SF1">
    <property type="entry name" value="PROTEIN ABCI7, CHLOROPLASTIC"/>
    <property type="match status" value="1"/>
</dbReference>
<dbReference type="AlphaFoldDB" id="F0QT26"/>
<dbReference type="InterPro" id="IPR000825">
    <property type="entry name" value="SUF_FeS_clus_asmbl_SufBD_core"/>
</dbReference>
<gene>
    <name evidence="2" type="ordered locus">VMUT_1410</name>
</gene>
<evidence type="ECO:0000313" key="3">
    <source>
        <dbReference type="Proteomes" id="UP000007485"/>
    </source>
</evidence>
<dbReference type="SUPFAM" id="SSF101960">
    <property type="entry name" value="Stabilizer of iron transporter SufD"/>
    <property type="match status" value="1"/>
</dbReference>
<proteinExistence type="predicted"/>
<dbReference type="EMBL" id="CP002529">
    <property type="protein sequence ID" value="ADY01615.1"/>
    <property type="molecule type" value="Genomic_DNA"/>
</dbReference>
<dbReference type="GeneID" id="10289062"/>
<dbReference type="InterPro" id="IPR037284">
    <property type="entry name" value="SUF_FeS_clus_asmbl_SufBD_sf"/>
</dbReference>
<dbReference type="HOGENOM" id="CLU_736928_0_0_2"/>
<dbReference type="InterPro" id="IPR055346">
    <property type="entry name" value="Fe-S_cluster_assembly_SufBD"/>
</dbReference>
<keyword evidence="3" id="KW-1185">Reference proteome</keyword>
<dbReference type="KEGG" id="vmo:VMUT_1410"/>
<name>F0QT26_VULM7</name>
<dbReference type="STRING" id="985053.VMUT_1410"/>
<feature type="domain" description="SUF system FeS cluster assembly SufBD core" evidence="1">
    <location>
        <begin position="150"/>
        <end position="364"/>
    </location>
</feature>
<dbReference type="Pfam" id="PF01458">
    <property type="entry name" value="SUFBD_core"/>
    <property type="match status" value="1"/>
</dbReference>
<dbReference type="OrthoDB" id="300624at2157"/>
<dbReference type="eggNOG" id="arCOG01715">
    <property type="taxonomic scope" value="Archaea"/>
</dbReference>